<evidence type="ECO:0000259" key="6">
    <source>
        <dbReference type="PROSITE" id="PS50157"/>
    </source>
</evidence>
<proteinExistence type="predicted"/>
<keyword evidence="3 5" id="KW-0863">Zinc-finger</keyword>
<dbReference type="GO" id="GO:0000981">
    <property type="term" value="F:DNA-binding transcription factor activity, RNA polymerase II-specific"/>
    <property type="evidence" value="ECO:0007669"/>
    <property type="project" value="TreeGrafter"/>
</dbReference>
<dbReference type="Proteomes" id="UP000251314">
    <property type="component" value="Unassembled WGS sequence"/>
</dbReference>
<dbReference type="EMBL" id="RCMG01001658">
    <property type="protein sequence ID" value="KAG2822510.1"/>
    <property type="molecule type" value="Genomic_DNA"/>
</dbReference>
<reference evidence="7" key="2">
    <citation type="submission" date="2018-10" db="EMBL/GenBank/DDBJ databases">
        <title>Effector identification in a new, highly contiguous assembly of the strawberry crown rot pathogen Phytophthora cactorum.</title>
        <authorList>
            <person name="Armitage A.D."/>
            <person name="Nellist C.F."/>
            <person name="Bates H."/>
            <person name="Vickerstaff R.J."/>
            <person name="Harrison R.J."/>
        </authorList>
    </citation>
    <scope>NUCLEOTIDE SEQUENCE</scope>
    <source>
        <strain evidence="7">15-7</strain>
        <strain evidence="8">4032</strain>
        <strain evidence="9">4040</strain>
        <strain evidence="10">P415</strain>
        <strain evidence="11">P421</strain>
    </source>
</reference>
<dbReference type="PROSITE" id="PS00028">
    <property type="entry name" value="ZINC_FINGER_C2H2_1"/>
    <property type="match status" value="3"/>
</dbReference>
<evidence type="ECO:0000313" key="9">
    <source>
        <dbReference type="EMBL" id="KAG2888864.1"/>
    </source>
</evidence>
<dbReference type="SUPFAM" id="SSF57667">
    <property type="entry name" value="beta-beta-alpha zinc fingers"/>
    <property type="match status" value="2"/>
</dbReference>
<reference evidence="12 13" key="1">
    <citation type="submission" date="2018-01" db="EMBL/GenBank/DDBJ databases">
        <title>Draft genome of the strawberry crown rot pathogen Phytophthora cactorum.</title>
        <authorList>
            <person name="Armitage A.D."/>
            <person name="Lysoe E."/>
            <person name="Nellist C.F."/>
            <person name="Harrison R.J."/>
            <person name="Brurberg M.B."/>
        </authorList>
    </citation>
    <scope>NUCLEOTIDE SEQUENCE [LARGE SCALE GENOMIC DNA]</scope>
    <source>
        <strain evidence="12 13">10300</strain>
    </source>
</reference>
<dbReference type="Proteomes" id="UP000736787">
    <property type="component" value="Unassembled WGS sequence"/>
</dbReference>
<accession>A0A329S7V0</accession>
<dbReference type="FunFam" id="3.30.160.60:FF:000624">
    <property type="entry name" value="zinc finger protein 697"/>
    <property type="match status" value="1"/>
</dbReference>
<dbReference type="GO" id="GO:0000978">
    <property type="term" value="F:RNA polymerase II cis-regulatory region sequence-specific DNA binding"/>
    <property type="evidence" value="ECO:0007669"/>
    <property type="project" value="TreeGrafter"/>
</dbReference>
<organism evidence="12 13">
    <name type="scientific">Phytophthora cactorum</name>
    <dbReference type="NCBI Taxonomy" id="29920"/>
    <lineage>
        <taxon>Eukaryota</taxon>
        <taxon>Sar</taxon>
        <taxon>Stramenopiles</taxon>
        <taxon>Oomycota</taxon>
        <taxon>Peronosporomycetes</taxon>
        <taxon>Peronosporales</taxon>
        <taxon>Peronosporaceae</taxon>
        <taxon>Phytophthora</taxon>
    </lineage>
</organism>
<dbReference type="Pfam" id="PF00096">
    <property type="entry name" value="zf-C2H2"/>
    <property type="match status" value="3"/>
</dbReference>
<dbReference type="GO" id="GO:0008270">
    <property type="term" value="F:zinc ion binding"/>
    <property type="evidence" value="ECO:0007669"/>
    <property type="project" value="UniProtKB-KW"/>
</dbReference>
<dbReference type="Gene3D" id="3.30.160.60">
    <property type="entry name" value="Classic Zinc Finger"/>
    <property type="match status" value="4"/>
</dbReference>
<dbReference type="EMBL" id="RCMV01001865">
    <property type="protein sequence ID" value="KAG3206074.1"/>
    <property type="molecule type" value="Genomic_DNA"/>
</dbReference>
<keyword evidence="1" id="KW-0479">Metal-binding</keyword>
<keyword evidence="4" id="KW-0862">Zinc</keyword>
<sequence length="226" mass="25616">MQDILIDCVVTPVCTTTEQKNSAFQCPDVHCGRQFNRKYTLTEHMKIHTGERPHICLARGCGKGFSTSGNLSRHLRLHGAIEPVHCPVKGCTSKFMSDMKLTKHMRSHNVRQTLTCKVLLCGKTFSTMGNLNRHLKKQHTEVEREEYDTPTTTSRRLDSICCTPTNQKSNTSMRKSPTGIDQKWTGNTWKLASESVERKLITPSEATYTTPWNSEMLDVLSKMLVD</sequence>
<dbReference type="EMBL" id="RCMI01001772">
    <property type="protein sequence ID" value="KAG2881386.1"/>
    <property type="molecule type" value="Genomic_DNA"/>
</dbReference>
<evidence type="ECO:0000256" key="1">
    <source>
        <dbReference type="ARBA" id="ARBA00022723"/>
    </source>
</evidence>
<evidence type="ECO:0000313" key="11">
    <source>
        <dbReference type="EMBL" id="KAG3206074.1"/>
    </source>
</evidence>
<dbReference type="PANTHER" id="PTHR23235:SF120">
    <property type="entry name" value="KRUPPEL-LIKE FACTOR 15"/>
    <property type="match status" value="1"/>
</dbReference>
<dbReference type="Proteomes" id="UP000774804">
    <property type="component" value="Unassembled WGS sequence"/>
</dbReference>
<gene>
    <name evidence="12" type="ORF">PC110_g10867</name>
    <name evidence="7" type="ORF">PC113_g22321</name>
    <name evidence="8" type="ORF">PC115_g22249</name>
    <name evidence="9" type="ORF">PC117_g24815</name>
    <name evidence="10" type="ORF">PC118_g14515</name>
    <name evidence="11" type="ORF">PC129_g21869</name>
</gene>
<dbReference type="AlphaFoldDB" id="A0A329S7V0"/>
<dbReference type="SMART" id="SM00355">
    <property type="entry name" value="ZnF_C2H2"/>
    <property type="match status" value="4"/>
</dbReference>
<dbReference type="Proteomes" id="UP000760860">
    <property type="component" value="Unassembled WGS sequence"/>
</dbReference>
<evidence type="ECO:0000256" key="2">
    <source>
        <dbReference type="ARBA" id="ARBA00022737"/>
    </source>
</evidence>
<dbReference type="STRING" id="29920.A0A329S7V0"/>
<dbReference type="VEuPathDB" id="FungiDB:PC110_g10867"/>
<evidence type="ECO:0000256" key="3">
    <source>
        <dbReference type="ARBA" id="ARBA00022771"/>
    </source>
</evidence>
<evidence type="ECO:0000313" key="7">
    <source>
        <dbReference type="EMBL" id="KAG2822510.1"/>
    </source>
</evidence>
<dbReference type="InterPro" id="IPR036236">
    <property type="entry name" value="Znf_C2H2_sf"/>
</dbReference>
<keyword evidence="13" id="KW-1185">Reference proteome</keyword>
<dbReference type="PROSITE" id="PS50157">
    <property type="entry name" value="ZINC_FINGER_C2H2_2"/>
    <property type="match status" value="4"/>
</dbReference>
<evidence type="ECO:0000313" key="13">
    <source>
        <dbReference type="Proteomes" id="UP000251314"/>
    </source>
</evidence>
<dbReference type="InterPro" id="IPR013087">
    <property type="entry name" value="Znf_C2H2_type"/>
</dbReference>
<dbReference type="PANTHER" id="PTHR23235">
    <property type="entry name" value="KRUEPPEL-LIKE TRANSCRIPTION FACTOR"/>
    <property type="match status" value="1"/>
</dbReference>
<dbReference type="EMBL" id="RCML01000531">
    <property type="protein sequence ID" value="KAG2974425.1"/>
    <property type="molecule type" value="Genomic_DNA"/>
</dbReference>
<evidence type="ECO:0000256" key="4">
    <source>
        <dbReference type="ARBA" id="ARBA00022833"/>
    </source>
</evidence>
<feature type="domain" description="C2H2-type" evidence="6">
    <location>
        <begin position="114"/>
        <end position="144"/>
    </location>
</feature>
<keyword evidence="2" id="KW-0677">Repeat</keyword>
<feature type="domain" description="C2H2-type" evidence="6">
    <location>
        <begin position="84"/>
        <end position="113"/>
    </location>
</feature>
<dbReference type="EMBL" id="RCMK01001758">
    <property type="protein sequence ID" value="KAG2888864.1"/>
    <property type="molecule type" value="Genomic_DNA"/>
</dbReference>
<dbReference type="Proteomes" id="UP000735874">
    <property type="component" value="Unassembled WGS sequence"/>
</dbReference>
<dbReference type="FunFam" id="3.30.160.60:FF:000446">
    <property type="entry name" value="Zinc finger protein"/>
    <property type="match status" value="1"/>
</dbReference>
<dbReference type="OrthoDB" id="3437960at2759"/>
<comment type="caution">
    <text evidence="12">The sequence shown here is derived from an EMBL/GenBank/DDBJ whole genome shotgun (WGS) entry which is preliminary data.</text>
</comment>
<protein>
    <recommendedName>
        <fullName evidence="6">C2H2-type domain-containing protein</fullName>
    </recommendedName>
</protein>
<dbReference type="EMBL" id="MJFZ01000263">
    <property type="protein sequence ID" value="RAW32805.1"/>
    <property type="molecule type" value="Genomic_DNA"/>
</dbReference>
<feature type="domain" description="C2H2-type" evidence="6">
    <location>
        <begin position="24"/>
        <end position="53"/>
    </location>
</feature>
<name>A0A329S7V0_9STRA</name>
<evidence type="ECO:0000313" key="10">
    <source>
        <dbReference type="EMBL" id="KAG2974425.1"/>
    </source>
</evidence>
<evidence type="ECO:0000313" key="12">
    <source>
        <dbReference type="EMBL" id="RAW32805.1"/>
    </source>
</evidence>
<evidence type="ECO:0000256" key="5">
    <source>
        <dbReference type="PROSITE-ProRule" id="PRU00042"/>
    </source>
</evidence>
<dbReference type="Proteomes" id="UP000697107">
    <property type="component" value="Unassembled WGS sequence"/>
</dbReference>
<feature type="domain" description="C2H2-type" evidence="6">
    <location>
        <begin position="54"/>
        <end position="83"/>
    </location>
</feature>
<evidence type="ECO:0000313" key="8">
    <source>
        <dbReference type="EMBL" id="KAG2881386.1"/>
    </source>
</evidence>